<feature type="transmembrane region" description="Helical" evidence="1">
    <location>
        <begin position="143"/>
        <end position="165"/>
    </location>
</feature>
<evidence type="ECO:0000256" key="1">
    <source>
        <dbReference type="SAM" id="Phobius"/>
    </source>
</evidence>
<evidence type="ECO:0008006" key="4">
    <source>
        <dbReference type="Google" id="ProtNLM"/>
    </source>
</evidence>
<organism evidence="2 3">
    <name type="scientific">Microbacterium pumilum</name>
    <dbReference type="NCBI Taxonomy" id="344165"/>
    <lineage>
        <taxon>Bacteria</taxon>
        <taxon>Bacillati</taxon>
        <taxon>Actinomycetota</taxon>
        <taxon>Actinomycetes</taxon>
        <taxon>Micrococcales</taxon>
        <taxon>Microbacteriaceae</taxon>
        <taxon>Microbacterium</taxon>
    </lineage>
</organism>
<protein>
    <recommendedName>
        <fullName evidence="4">Integral membrane protein</fullName>
    </recommendedName>
</protein>
<evidence type="ECO:0000313" key="2">
    <source>
        <dbReference type="EMBL" id="GAA1995443.1"/>
    </source>
</evidence>
<feature type="transmembrane region" description="Helical" evidence="1">
    <location>
        <begin position="203"/>
        <end position="226"/>
    </location>
</feature>
<comment type="caution">
    <text evidence="2">The sequence shown here is derived from an EMBL/GenBank/DDBJ whole genome shotgun (WGS) entry which is preliminary data.</text>
</comment>
<keyword evidence="1" id="KW-1133">Transmembrane helix</keyword>
<reference evidence="2 3" key="1">
    <citation type="journal article" date="2019" name="Int. J. Syst. Evol. Microbiol.">
        <title>The Global Catalogue of Microorganisms (GCM) 10K type strain sequencing project: providing services to taxonomists for standard genome sequencing and annotation.</title>
        <authorList>
            <consortium name="The Broad Institute Genomics Platform"/>
            <consortium name="The Broad Institute Genome Sequencing Center for Infectious Disease"/>
            <person name="Wu L."/>
            <person name="Ma J."/>
        </authorList>
    </citation>
    <scope>NUCLEOTIDE SEQUENCE [LARGE SCALE GENOMIC DNA]</scope>
    <source>
        <strain evidence="2 3">JCM 14902</strain>
    </source>
</reference>
<sequence length="322" mass="33764">MLNEHPVSDTRRPGVVAPAVVTETLPLWACGLLGVAAALVGLLPWLATGMRLPIQNLWAVETSPEAMPFVLLPFSQYSLSHVFGLIVTGSAAAGIVARAARPRLPRGGFALQFAGVLVVQIAATVQTAVVVRSGLQERPESTLYLAVLVTLCILSILVGAGALALIARAPRAGALIGLTIGAIAVSEWIGVTLRPLTMMSVEWAYNVVGLFQWVTPVLVGIAIAWAGINTIGKIVGALASLVLIWVAPALMTGVGSAAGSYVLAHDPPAMIEYGLQVFQMALFIPELALRPIIAAVVVATIGFVVRWVLGRRQRSEEQHTGG</sequence>
<evidence type="ECO:0000313" key="3">
    <source>
        <dbReference type="Proteomes" id="UP001500326"/>
    </source>
</evidence>
<feature type="transmembrane region" description="Helical" evidence="1">
    <location>
        <begin position="238"/>
        <end position="263"/>
    </location>
</feature>
<dbReference type="Proteomes" id="UP001500326">
    <property type="component" value="Unassembled WGS sequence"/>
</dbReference>
<feature type="transmembrane region" description="Helical" evidence="1">
    <location>
        <begin position="288"/>
        <end position="309"/>
    </location>
</feature>
<feature type="transmembrane region" description="Helical" evidence="1">
    <location>
        <begin position="109"/>
        <end position="131"/>
    </location>
</feature>
<proteinExistence type="predicted"/>
<accession>A0ABN2SZM1</accession>
<name>A0ABN2SZM1_9MICO</name>
<keyword evidence="3" id="KW-1185">Reference proteome</keyword>
<dbReference type="EMBL" id="BAAAOH010000001">
    <property type="protein sequence ID" value="GAA1995443.1"/>
    <property type="molecule type" value="Genomic_DNA"/>
</dbReference>
<keyword evidence="1" id="KW-0472">Membrane</keyword>
<feature type="transmembrane region" description="Helical" evidence="1">
    <location>
        <begin position="77"/>
        <end position="97"/>
    </location>
</feature>
<feature type="transmembrane region" description="Helical" evidence="1">
    <location>
        <begin position="172"/>
        <end position="191"/>
    </location>
</feature>
<gene>
    <name evidence="2" type="ORF">GCM10009777_34530</name>
</gene>
<feature type="transmembrane region" description="Helical" evidence="1">
    <location>
        <begin position="27"/>
        <end position="47"/>
    </location>
</feature>
<keyword evidence="1" id="KW-0812">Transmembrane</keyword>